<keyword evidence="2" id="KW-1185">Reference proteome</keyword>
<proteinExistence type="predicted"/>
<dbReference type="Pfam" id="PF20339">
    <property type="entry name" value="DUF6634"/>
    <property type="match status" value="1"/>
</dbReference>
<protein>
    <submittedName>
        <fullName evidence="1">DUF6634 family protein</fullName>
    </submittedName>
</protein>
<dbReference type="EMBL" id="JBHOMY010000121">
    <property type="protein sequence ID" value="MFC1460214.1"/>
    <property type="molecule type" value="Genomic_DNA"/>
</dbReference>
<dbReference type="RefSeq" id="WP_377031510.1">
    <property type="nucleotide sequence ID" value="NZ_JBHOMY010000121.1"/>
</dbReference>
<comment type="caution">
    <text evidence="1">The sequence shown here is derived from an EMBL/GenBank/DDBJ whole genome shotgun (WGS) entry which is preliminary data.</text>
</comment>
<accession>A0ABV6YG12</accession>
<dbReference type="InterPro" id="IPR046574">
    <property type="entry name" value="DUF6634"/>
</dbReference>
<name>A0ABV6YG12_9HYPH</name>
<dbReference type="Proteomes" id="UP001593940">
    <property type="component" value="Unassembled WGS sequence"/>
</dbReference>
<evidence type="ECO:0000313" key="1">
    <source>
        <dbReference type="EMBL" id="MFC1460214.1"/>
    </source>
</evidence>
<organism evidence="1 2">
    <name type="scientific">Microvirga arabica</name>
    <dbReference type="NCBI Taxonomy" id="1128671"/>
    <lineage>
        <taxon>Bacteria</taxon>
        <taxon>Pseudomonadati</taxon>
        <taxon>Pseudomonadota</taxon>
        <taxon>Alphaproteobacteria</taxon>
        <taxon>Hyphomicrobiales</taxon>
        <taxon>Methylobacteriaceae</taxon>
        <taxon>Microvirga</taxon>
    </lineage>
</organism>
<reference evidence="1 2" key="1">
    <citation type="submission" date="2024-09" db="EMBL/GenBank/DDBJ databases">
        <title>Nodulacao em especies de Leguminosae Basais da Amazonia e Caracterizacao dos Rizobios e Bacterias Associadas aos Nodulos.</title>
        <authorList>
            <person name="Jambeiro I.C.A."/>
            <person name="Lopes I.S."/>
            <person name="Aguiar E.R.G.R."/>
            <person name="Santos A.F.J."/>
            <person name="Dos Santos J.M.F."/>
            <person name="Gross E."/>
        </authorList>
    </citation>
    <scope>NUCLEOTIDE SEQUENCE [LARGE SCALE GENOMIC DNA]</scope>
    <source>
        <strain evidence="1 2">BRUESC1165</strain>
    </source>
</reference>
<sequence length="206" mass="23614">MRKIIRERFLSLHHDLDLYAAGRQPTEGDLQLAPVAEMWRPGNYPGTGQPCIQAQYVLKHPRLGTAPGYCSSPVYYIDLERGWARTQGQLIRLGRRDPAYTNLPVPVVEYNDIDRAADLSCYQRPPADIEPKGPMGEDPAWHTLWDWFEEHTGDPHGSTLVYIARRWNEDIATVYIKTDSWMKAKLRQIDRESADPDDYNAGSNFN</sequence>
<gene>
    <name evidence="1" type="ORF">ACETIH_26620</name>
</gene>
<evidence type="ECO:0000313" key="2">
    <source>
        <dbReference type="Proteomes" id="UP001593940"/>
    </source>
</evidence>